<proteinExistence type="inferred from homology"/>
<dbReference type="EMBL" id="CP130613">
    <property type="protein sequence ID" value="WKW14695.1"/>
    <property type="molecule type" value="Genomic_DNA"/>
</dbReference>
<dbReference type="AlphaFoldDB" id="A0AA49JTJ2"/>
<reference evidence="8" key="1">
    <citation type="submission" date="2023-07" db="EMBL/GenBank/DDBJ databases">
        <authorList>
            <person name="Haufschild T."/>
            <person name="Kallscheuer N."/>
            <person name="Hammer J."/>
            <person name="Kohn T."/>
            <person name="Kabuu M."/>
            <person name="Jogler M."/>
            <person name="Wohfarth N."/>
            <person name="Heuer A."/>
            <person name="Rohde M."/>
            <person name="van Teeseling M.C.F."/>
            <person name="Jogler C."/>
        </authorList>
    </citation>
    <scope>NUCLEOTIDE SEQUENCE</scope>
    <source>
        <strain evidence="8">Strain 138</strain>
        <strain evidence="9">Strain 318</strain>
    </source>
</reference>
<accession>A0AA49JTJ2</accession>
<evidence type="ECO:0000256" key="4">
    <source>
        <dbReference type="ARBA" id="ARBA00022679"/>
    </source>
</evidence>
<dbReference type="SUPFAM" id="SSF53790">
    <property type="entry name" value="Tetrapyrrole methylase"/>
    <property type="match status" value="1"/>
</dbReference>
<comment type="function">
    <text evidence="6">Catalyzes the 2'-O-methylation of the ribose of cytidine 1402 (C1402) in 16S rRNA.</text>
</comment>
<feature type="domain" description="Tetrapyrrole methylase" evidence="7">
    <location>
        <begin position="11"/>
        <end position="212"/>
    </location>
</feature>
<gene>
    <name evidence="6 8" type="primary">rsmI</name>
    <name evidence="8" type="ORF">Strain138_001049</name>
    <name evidence="9" type="ORF">Strain318_001049</name>
</gene>
<keyword evidence="3 6" id="KW-0489">Methyltransferase</keyword>
<dbReference type="RefSeq" id="WP_367887473.1">
    <property type="nucleotide sequence ID" value="NZ_CP130612.1"/>
</dbReference>
<keyword evidence="1 6" id="KW-0963">Cytoplasm</keyword>
<evidence type="ECO:0000256" key="2">
    <source>
        <dbReference type="ARBA" id="ARBA00022552"/>
    </source>
</evidence>
<evidence type="ECO:0000256" key="5">
    <source>
        <dbReference type="ARBA" id="ARBA00022691"/>
    </source>
</evidence>
<dbReference type="HAMAP" id="MF_01877">
    <property type="entry name" value="16SrRNA_methyltr_I"/>
    <property type="match status" value="1"/>
</dbReference>
<evidence type="ECO:0000256" key="6">
    <source>
        <dbReference type="HAMAP-Rule" id="MF_01877"/>
    </source>
</evidence>
<keyword evidence="4 6" id="KW-0808">Transferase</keyword>
<dbReference type="PIRSF" id="PIRSF005917">
    <property type="entry name" value="MTase_YraL"/>
    <property type="match status" value="1"/>
</dbReference>
<dbReference type="EC" id="2.1.1.198" evidence="6"/>
<comment type="catalytic activity">
    <reaction evidence="6">
        <text>cytidine(1402) in 16S rRNA + S-adenosyl-L-methionine = 2'-O-methylcytidine(1402) in 16S rRNA + S-adenosyl-L-homocysteine + H(+)</text>
        <dbReference type="Rhea" id="RHEA:42924"/>
        <dbReference type="Rhea" id="RHEA-COMP:10285"/>
        <dbReference type="Rhea" id="RHEA-COMP:10286"/>
        <dbReference type="ChEBI" id="CHEBI:15378"/>
        <dbReference type="ChEBI" id="CHEBI:57856"/>
        <dbReference type="ChEBI" id="CHEBI:59789"/>
        <dbReference type="ChEBI" id="CHEBI:74495"/>
        <dbReference type="ChEBI" id="CHEBI:82748"/>
        <dbReference type="EC" id="2.1.1.198"/>
    </reaction>
</comment>
<evidence type="ECO:0000313" key="9">
    <source>
        <dbReference type="EMBL" id="WKW14695.1"/>
    </source>
</evidence>
<dbReference type="InterPro" id="IPR000878">
    <property type="entry name" value="4pyrrol_Mease"/>
</dbReference>
<dbReference type="Pfam" id="PF00590">
    <property type="entry name" value="TP_methylase"/>
    <property type="match status" value="1"/>
</dbReference>
<dbReference type="InterPro" id="IPR014777">
    <property type="entry name" value="4pyrrole_Mease_sub1"/>
</dbReference>
<dbReference type="FunFam" id="3.30.950.10:FF:000002">
    <property type="entry name" value="Ribosomal RNA small subunit methyltransferase I"/>
    <property type="match status" value="1"/>
</dbReference>
<keyword evidence="5 6" id="KW-0949">S-adenosyl-L-methionine</keyword>
<dbReference type="GO" id="GO:0070677">
    <property type="term" value="F:rRNA (cytosine-2'-O-)-methyltransferase activity"/>
    <property type="evidence" value="ECO:0007669"/>
    <property type="project" value="UniProtKB-UniRule"/>
</dbReference>
<dbReference type="InterPro" id="IPR014776">
    <property type="entry name" value="4pyrrole_Mease_sub2"/>
</dbReference>
<dbReference type="InterPro" id="IPR008189">
    <property type="entry name" value="rRNA_ssu_MeTfrase_I"/>
</dbReference>
<dbReference type="NCBIfam" id="TIGR00096">
    <property type="entry name" value="16S rRNA (cytidine(1402)-2'-O)-methyltransferase"/>
    <property type="match status" value="1"/>
</dbReference>
<evidence type="ECO:0000313" key="8">
    <source>
        <dbReference type="EMBL" id="WKW11785.1"/>
    </source>
</evidence>
<protein>
    <recommendedName>
        <fullName evidence="6">Ribosomal RNA small subunit methyltransferase I</fullName>
        <ecNumber evidence="6">2.1.1.198</ecNumber>
    </recommendedName>
    <alternativeName>
        <fullName evidence="6">16S rRNA 2'-O-ribose C1402 methyltransferase</fullName>
    </alternativeName>
    <alternativeName>
        <fullName evidence="6">rRNA (cytidine-2'-O-)-methyltransferase RsmI</fullName>
    </alternativeName>
</protein>
<comment type="similarity">
    <text evidence="6">Belongs to the methyltransferase superfamily. RsmI family.</text>
</comment>
<evidence type="ECO:0000256" key="1">
    <source>
        <dbReference type="ARBA" id="ARBA00022490"/>
    </source>
</evidence>
<dbReference type="PANTHER" id="PTHR46111:SF1">
    <property type="entry name" value="RIBOSOMAL RNA SMALL SUBUNIT METHYLTRANSFERASE I"/>
    <property type="match status" value="1"/>
</dbReference>
<name>A0AA49JTJ2_9BACT</name>
<dbReference type="InterPro" id="IPR018063">
    <property type="entry name" value="SAM_MeTrfase_RsmI_CS"/>
</dbReference>
<dbReference type="GO" id="GO:0005737">
    <property type="term" value="C:cytoplasm"/>
    <property type="evidence" value="ECO:0007669"/>
    <property type="project" value="UniProtKB-SubCell"/>
</dbReference>
<dbReference type="PANTHER" id="PTHR46111">
    <property type="entry name" value="RIBOSOMAL RNA SMALL SUBUNIT METHYLTRANSFERASE I"/>
    <property type="match status" value="1"/>
</dbReference>
<evidence type="ECO:0000259" key="7">
    <source>
        <dbReference type="Pfam" id="PF00590"/>
    </source>
</evidence>
<dbReference type="Gene3D" id="3.30.950.10">
    <property type="entry name" value="Methyltransferase, Cobalt-precorrin-4 Transmethylase, Domain 2"/>
    <property type="match status" value="1"/>
</dbReference>
<dbReference type="FunFam" id="3.40.1010.10:FF:000007">
    <property type="entry name" value="Ribosomal RNA small subunit methyltransferase I"/>
    <property type="match status" value="1"/>
</dbReference>
<dbReference type="PROSITE" id="PS01296">
    <property type="entry name" value="RSMI"/>
    <property type="match status" value="1"/>
</dbReference>
<evidence type="ECO:0000313" key="10">
    <source>
        <dbReference type="Proteomes" id="UP001229955"/>
    </source>
</evidence>
<dbReference type="Proteomes" id="UP001229955">
    <property type="component" value="Chromosome"/>
</dbReference>
<comment type="subcellular location">
    <subcellularLocation>
        <location evidence="6">Cytoplasm</location>
    </subcellularLocation>
</comment>
<sequence length="279" mass="29384">MSAAGATTPGTLYIVSTPIGNLGDFAPRAAEVLRSVDAILAEDTRHTRALCERFEIRTPLVAYHDHNEAQATPGLVRRMTDGASFALVSDAGTPLVSDPGTRLVRAAIEAGVPVVPVPGPSAVLAALAGAGLPTDRFTFFGFLPRKGGDRTRTLGELLALRHTAVLYEAPNRLAQTLADLVAAGAGERATVVARELTKQYEEFRRGTVAELAAYYHDHEPRGEIVLVLAGAPDDVLPEAALEARAAALRAEGKGAREIQQALLAAGASRNVAYRLAHEA</sequence>
<dbReference type="EMBL" id="CP130612">
    <property type="protein sequence ID" value="WKW11785.1"/>
    <property type="molecule type" value="Genomic_DNA"/>
</dbReference>
<dbReference type="Gene3D" id="3.40.1010.10">
    <property type="entry name" value="Cobalt-precorrin-4 Transmethylase, Domain 1"/>
    <property type="match status" value="1"/>
</dbReference>
<dbReference type="KEGG" id="pspc:Strain318_001049"/>
<keyword evidence="2 6" id="KW-0698">rRNA processing</keyword>
<organism evidence="8">
    <name type="scientific">Pseudogemmatithrix spongiicola</name>
    <dbReference type="NCBI Taxonomy" id="3062599"/>
    <lineage>
        <taxon>Bacteria</taxon>
        <taxon>Pseudomonadati</taxon>
        <taxon>Gemmatimonadota</taxon>
        <taxon>Gemmatimonadia</taxon>
        <taxon>Gemmatimonadales</taxon>
        <taxon>Gemmatimonadaceae</taxon>
        <taxon>Pseudogemmatithrix</taxon>
    </lineage>
</organism>
<dbReference type="InterPro" id="IPR035996">
    <property type="entry name" value="4pyrrol_Methylase_sf"/>
</dbReference>
<keyword evidence="10" id="KW-1185">Reference proteome</keyword>
<evidence type="ECO:0000256" key="3">
    <source>
        <dbReference type="ARBA" id="ARBA00022603"/>
    </source>
</evidence>
<dbReference type="CDD" id="cd11648">
    <property type="entry name" value="RsmI"/>
    <property type="match status" value="1"/>
</dbReference>
<accession>A0AA49JYP7</accession>